<dbReference type="CDD" id="cd00761">
    <property type="entry name" value="Glyco_tranf_GTA_type"/>
    <property type="match status" value="1"/>
</dbReference>
<dbReference type="Proteomes" id="UP001300763">
    <property type="component" value="Unassembled WGS sequence"/>
</dbReference>
<dbReference type="InterPro" id="IPR029044">
    <property type="entry name" value="Nucleotide-diphossugar_trans"/>
</dbReference>
<dbReference type="RefSeq" id="WP_274200882.1">
    <property type="nucleotide sequence ID" value="NZ_JAQZAO010000005.1"/>
</dbReference>
<sequence length="297" mass="32937">MTVHFVIPFYGRPALLVETITSICALTNPDWRLTVIDDGWPTTEIPDHIGELADPRITYRRNAERQGTAGNLYRCLQVAAEGDAEIVNFLGADDLVEPVYVDVVEQAFARHPDAVMVQPGVTVIDEEGRPVMPLGDRIKRLSGRSARRRGVTSGEEAVTRLMHGNWLYWPSVALRREALSRTGPWVDVDGISDFAHAVDVLLGGGTLVVDPTPAFRYRRHASNDSSTRAASGVRWEQEDRYFRQIAATLRDRGWRRAARAAELHLSSRLHQSLVRASAVAARARSAGARPLDRGRTA</sequence>
<dbReference type="InterPro" id="IPR001173">
    <property type="entry name" value="Glyco_trans_2-like"/>
</dbReference>
<dbReference type="PANTHER" id="PTHR43685:SF2">
    <property type="entry name" value="GLYCOSYLTRANSFERASE 2-LIKE DOMAIN-CONTAINING PROTEIN"/>
    <property type="match status" value="1"/>
</dbReference>
<dbReference type="InterPro" id="IPR050834">
    <property type="entry name" value="Glycosyltransf_2"/>
</dbReference>
<comment type="caution">
    <text evidence="2">The sequence shown here is derived from an EMBL/GenBank/DDBJ whole genome shotgun (WGS) entry which is preliminary data.</text>
</comment>
<feature type="domain" description="Glycosyltransferase 2-like" evidence="1">
    <location>
        <begin position="6"/>
        <end position="133"/>
    </location>
</feature>
<dbReference type="PANTHER" id="PTHR43685">
    <property type="entry name" value="GLYCOSYLTRANSFERASE"/>
    <property type="match status" value="1"/>
</dbReference>
<dbReference type="EMBL" id="JAQZAO010000005">
    <property type="protein sequence ID" value="MDD7966364.1"/>
    <property type="molecule type" value="Genomic_DNA"/>
</dbReference>
<dbReference type="Pfam" id="PF00535">
    <property type="entry name" value="Glycos_transf_2"/>
    <property type="match status" value="1"/>
</dbReference>
<organism evidence="2 3">
    <name type="scientific">Actinomycetospora lemnae</name>
    <dbReference type="NCBI Taxonomy" id="3019891"/>
    <lineage>
        <taxon>Bacteria</taxon>
        <taxon>Bacillati</taxon>
        <taxon>Actinomycetota</taxon>
        <taxon>Actinomycetes</taxon>
        <taxon>Pseudonocardiales</taxon>
        <taxon>Pseudonocardiaceae</taxon>
        <taxon>Actinomycetospora</taxon>
    </lineage>
</organism>
<protein>
    <submittedName>
        <fullName evidence="2">Glycosyltransferase family 2 protein</fullName>
    </submittedName>
</protein>
<proteinExistence type="predicted"/>
<gene>
    <name evidence="2" type="ORF">PGB27_13550</name>
</gene>
<evidence type="ECO:0000313" key="2">
    <source>
        <dbReference type="EMBL" id="MDD7966364.1"/>
    </source>
</evidence>
<evidence type="ECO:0000313" key="3">
    <source>
        <dbReference type="Proteomes" id="UP001300763"/>
    </source>
</evidence>
<accession>A0ABT5SUC7</accession>
<dbReference type="Gene3D" id="3.90.550.10">
    <property type="entry name" value="Spore Coat Polysaccharide Biosynthesis Protein SpsA, Chain A"/>
    <property type="match status" value="1"/>
</dbReference>
<evidence type="ECO:0000259" key="1">
    <source>
        <dbReference type="Pfam" id="PF00535"/>
    </source>
</evidence>
<keyword evidence="3" id="KW-1185">Reference proteome</keyword>
<reference evidence="2 3" key="1">
    <citation type="submission" date="2023-02" db="EMBL/GenBank/DDBJ databases">
        <title>Genome sequencing required for Actinomycetospora new species description.</title>
        <authorList>
            <person name="Saimee Y."/>
            <person name="Duangmal K."/>
        </authorList>
    </citation>
    <scope>NUCLEOTIDE SEQUENCE [LARGE SCALE GENOMIC DNA]</scope>
    <source>
        <strain evidence="2 3">DW7H6</strain>
    </source>
</reference>
<name>A0ABT5SUC7_9PSEU</name>
<dbReference type="SUPFAM" id="SSF53448">
    <property type="entry name" value="Nucleotide-diphospho-sugar transferases"/>
    <property type="match status" value="1"/>
</dbReference>